<evidence type="ECO:0000313" key="8">
    <source>
        <dbReference type="Proteomes" id="UP000274097"/>
    </source>
</evidence>
<comment type="caution">
    <text evidence="6">The sequence shown here is derived from an EMBL/GenBank/DDBJ whole genome shotgun (WGS) entry which is preliminary data.</text>
</comment>
<dbReference type="InterPro" id="IPR011057">
    <property type="entry name" value="Mss4-like_sf"/>
</dbReference>
<dbReference type="PANTHER" id="PTHR33337">
    <property type="entry name" value="GFA DOMAIN-CONTAINING PROTEIN"/>
    <property type="match status" value="1"/>
</dbReference>
<keyword evidence="3" id="KW-0862">Zinc</keyword>
<accession>A0A3A9J766</accession>
<reference evidence="6 9" key="1">
    <citation type="submission" date="2018-09" db="EMBL/GenBank/DDBJ databases">
        <title>Roseomonas sp. nov., isolated from feces of Tibetan antelopes in the Qinghai-Tibet plateau, China.</title>
        <authorList>
            <person name="Tian Z."/>
        </authorList>
    </citation>
    <scope>NUCLEOTIDE SEQUENCE [LARGE SCALE GENOMIC DNA]</scope>
    <source>
        <strain evidence="7 8">Z23</strain>
        <strain evidence="6 9">Z24</strain>
    </source>
</reference>
<dbReference type="Gene3D" id="3.90.1590.10">
    <property type="entry name" value="glutathione-dependent formaldehyde- activating enzyme (gfa)"/>
    <property type="match status" value="1"/>
</dbReference>
<dbReference type="InterPro" id="IPR006913">
    <property type="entry name" value="CENP-V/GFA"/>
</dbReference>
<evidence type="ECO:0000259" key="5">
    <source>
        <dbReference type="PROSITE" id="PS51891"/>
    </source>
</evidence>
<dbReference type="GO" id="GO:0016846">
    <property type="term" value="F:carbon-sulfur lyase activity"/>
    <property type="evidence" value="ECO:0007669"/>
    <property type="project" value="InterPro"/>
</dbReference>
<dbReference type="EMBL" id="RAQU01000107">
    <property type="protein sequence ID" value="RKK03067.1"/>
    <property type="molecule type" value="Genomic_DNA"/>
</dbReference>
<dbReference type="PANTHER" id="PTHR33337:SF40">
    <property type="entry name" value="CENP-V_GFA DOMAIN-CONTAINING PROTEIN-RELATED"/>
    <property type="match status" value="1"/>
</dbReference>
<keyword evidence="4" id="KW-0456">Lyase</keyword>
<evidence type="ECO:0000313" key="9">
    <source>
        <dbReference type="Proteomes" id="UP000278036"/>
    </source>
</evidence>
<evidence type="ECO:0000256" key="4">
    <source>
        <dbReference type="ARBA" id="ARBA00023239"/>
    </source>
</evidence>
<dbReference type="AlphaFoldDB" id="A0A3A9J766"/>
<evidence type="ECO:0000256" key="2">
    <source>
        <dbReference type="ARBA" id="ARBA00022723"/>
    </source>
</evidence>
<dbReference type="OrthoDB" id="9807246at2"/>
<dbReference type="InParanoid" id="A0A3A9J766"/>
<evidence type="ECO:0000256" key="3">
    <source>
        <dbReference type="ARBA" id="ARBA00022833"/>
    </source>
</evidence>
<dbReference type="RefSeq" id="WP_120639383.1">
    <property type="nucleotide sequence ID" value="NZ_RAQU01000107.1"/>
</dbReference>
<dbReference type="Proteomes" id="UP000274097">
    <property type="component" value="Unassembled WGS sequence"/>
</dbReference>
<protein>
    <submittedName>
        <fullName evidence="6">GFA family protein</fullName>
    </submittedName>
</protein>
<proteinExistence type="inferred from homology"/>
<feature type="domain" description="CENP-V/GFA" evidence="5">
    <location>
        <begin position="2"/>
        <end position="105"/>
    </location>
</feature>
<dbReference type="PROSITE" id="PS51891">
    <property type="entry name" value="CENP_V_GFA"/>
    <property type="match status" value="1"/>
</dbReference>
<comment type="similarity">
    <text evidence="1">Belongs to the Gfa family.</text>
</comment>
<gene>
    <name evidence="6" type="ORF">D6Z83_16515</name>
    <name evidence="7" type="ORF">EBE87_11690</name>
</gene>
<dbReference type="SUPFAM" id="SSF51316">
    <property type="entry name" value="Mss4-like"/>
    <property type="match status" value="1"/>
</dbReference>
<evidence type="ECO:0000256" key="1">
    <source>
        <dbReference type="ARBA" id="ARBA00005495"/>
    </source>
</evidence>
<keyword evidence="2" id="KW-0479">Metal-binding</keyword>
<sequence>MLTGGCYCGETRYEGEGTPFHPTLCHCRDCRRIAGAPAVAWFSLRAREFRFTAGAPLRFASSDKVRRSFCRRCGTPLTFQNLDLPGEIDITTASLDDPEQVPPADHTHTSSHLSWLHLADGLPQYRQGRDEG</sequence>
<evidence type="ECO:0000313" key="6">
    <source>
        <dbReference type="EMBL" id="RKK03067.1"/>
    </source>
</evidence>
<organism evidence="6 9">
    <name type="scientific">Teichococcus wenyumeiae</name>
    <dbReference type="NCBI Taxonomy" id="2478470"/>
    <lineage>
        <taxon>Bacteria</taxon>
        <taxon>Pseudomonadati</taxon>
        <taxon>Pseudomonadota</taxon>
        <taxon>Alphaproteobacteria</taxon>
        <taxon>Acetobacterales</taxon>
        <taxon>Roseomonadaceae</taxon>
        <taxon>Roseomonas</taxon>
    </lineage>
</organism>
<dbReference type="Proteomes" id="UP000278036">
    <property type="component" value="Unassembled WGS sequence"/>
</dbReference>
<dbReference type="EMBL" id="RFLX01000007">
    <property type="protein sequence ID" value="RMI24803.1"/>
    <property type="molecule type" value="Genomic_DNA"/>
</dbReference>
<keyword evidence="8" id="KW-1185">Reference proteome</keyword>
<evidence type="ECO:0000313" key="7">
    <source>
        <dbReference type="EMBL" id="RMI24803.1"/>
    </source>
</evidence>
<dbReference type="Pfam" id="PF04828">
    <property type="entry name" value="GFA"/>
    <property type="match status" value="1"/>
</dbReference>
<dbReference type="GO" id="GO:0046872">
    <property type="term" value="F:metal ion binding"/>
    <property type="evidence" value="ECO:0007669"/>
    <property type="project" value="UniProtKB-KW"/>
</dbReference>
<name>A0A3A9J766_9PROT</name>